<evidence type="ECO:0000313" key="1">
    <source>
        <dbReference type="EMBL" id="RLC36055.1"/>
    </source>
</evidence>
<dbReference type="EMBL" id="QMNG01000090">
    <property type="protein sequence ID" value="RLC36055.1"/>
    <property type="molecule type" value="Genomic_DNA"/>
</dbReference>
<comment type="caution">
    <text evidence="1">The sequence shown here is derived from an EMBL/GenBank/DDBJ whole genome shotgun (WGS) entry which is preliminary data.</text>
</comment>
<dbReference type="Proteomes" id="UP000281261">
    <property type="component" value="Unassembled WGS sequence"/>
</dbReference>
<evidence type="ECO:0000313" key="2">
    <source>
        <dbReference type="Proteomes" id="UP000281261"/>
    </source>
</evidence>
<protein>
    <submittedName>
        <fullName evidence="1">Uncharacterized protein</fullName>
    </submittedName>
</protein>
<name>A0A420ZB90_UNCK3</name>
<accession>A0A420ZB90</accession>
<organism evidence="1 2">
    <name type="scientific">candidate division Kazan bacterium</name>
    <dbReference type="NCBI Taxonomy" id="2202143"/>
    <lineage>
        <taxon>Bacteria</taxon>
        <taxon>Bacteria division Kazan-3B-28</taxon>
    </lineage>
</organism>
<gene>
    <name evidence="1" type="ORF">DRH29_05300</name>
</gene>
<reference evidence="1 2" key="1">
    <citation type="submission" date="2018-06" db="EMBL/GenBank/DDBJ databases">
        <title>Extensive metabolic versatility and redundancy in microbially diverse, dynamic hydrothermal sediments.</title>
        <authorList>
            <person name="Dombrowski N."/>
            <person name="Teske A."/>
            <person name="Baker B.J."/>
        </authorList>
    </citation>
    <scope>NUCLEOTIDE SEQUENCE [LARGE SCALE GENOMIC DNA]</scope>
    <source>
        <strain evidence="1">B79_G16</strain>
    </source>
</reference>
<sequence length="250" mass="29227">MGYNQKHLADFLGLTQRQYASLERATGVTGYRERLEHFSLIVGIRKDYLAYGRPPAIETGWLFYDIPPKAWDNWFHSIRGKAYSDLRPIIDNNFREFLIDHSVKQFAIGELPEGLRYYVFPIAPQASCVLRVVVDFWPNFDAITEKLNLELVEHAQMYDVDTPSNLTPGQNLDNIETLLQLHDRLGLTQLTKTWRSLKKLTRDIKTADRIKDENLKRKRLRELCLKIMDLGVDPADVWEELKSIQKDRQH</sequence>
<proteinExistence type="predicted"/>
<dbReference type="AlphaFoldDB" id="A0A420ZB90"/>